<comment type="caution">
    <text evidence="5">The sequence shown here is derived from an EMBL/GenBank/DDBJ whole genome shotgun (WGS) entry which is preliminary data.</text>
</comment>
<name>A0A8S3EFN2_9BILA</name>
<feature type="domain" description="Trichohyalin-plectin-homology" evidence="4">
    <location>
        <begin position="153"/>
        <end position="277"/>
    </location>
</feature>
<dbReference type="Pfam" id="PF13868">
    <property type="entry name" value="TPH"/>
    <property type="match status" value="1"/>
</dbReference>
<dbReference type="Proteomes" id="UP000676336">
    <property type="component" value="Unassembled WGS sequence"/>
</dbReference>
<gene>
    <name evidence="5" type="ORF">SMN809_LOCUS60179</name>
</gene>
<evidence type="ECO:0000313" key="5">
    <source>
        <dbReference type="EMBL" id="CAF5068861.1"/>
    </source>
</evidence>
<dbReference type="EMBL" id="CAJOBI010233014">
    <property type="protein sequence ID" value="CAF5068861.1"/>
    <property type="molecule type" value="Genomic_DNA"/>
</dbReference>
<dbReference type="InterPro" id="IPR043597">
    <property type="entry name" value="TPH_dom"/>
</dbReference>
<feature type="coiled-coil region" evidence="2">
    <location>
        <begin position="113"/>
        <end position="150"/>
    </location>
</feature>
<protein>
    <recommendedName>
        <fullName evidence="4">Trichohyalin-plectin-homology domain-containing protein</fullName>
    </recommendedName>
</protein>
<feature type="non-terminal residue" evidence="5">
    <location>
        <position position="1"/>
    </location>
</feature>
<sequence length="279" mass="33875">MVIKTLPVPSTKPPGNNPLVSKRRPLHSLSASCPPDNRLEQHHLPDAADLRRMCIITKTDLNRIYDNLDRRQRDKDAVRQEIERKKEMADRSAQMTKQWPNTIIGARERKIEMKKIRDQEDEEKRKVVDLEEEKLAAERRREHIEKAKQLQYYQTDRVRTFHSALLLTEVLKERDLQLEMKKRIEKMRETDENEEHRRYQEAQNEFYKAEQEKMERKMKDQENLAKYHRAQMEQRKSQFVQEKQKDLKEGDEYRRLAEQYSLEQFELDRFKKLTQKDVK</sequence>
<dbReference type="PANTHER" id="PTHR28663:SF1">
    <property type="entry name" value="CILIA- AND FLAGELLA- ASSOCIATED PROTEIN 210"/>
    <property type="match status" value="1"/>
</dbReference>
<dbReference type="GO" id="GO:0005879">
    <property type="term" value="C:axonemal microtubule"/>
    <property type="evidence" value="ECO:0007669"/>
    <property type="project" value="TreeGrafter"/>
</dbReference>
<proteinExistence type="predicted"/>
<accession>A0A8S3EFN2</accession>
<evidence type="ECO:0000313" key="6">
    <source>
        <dbReference type="Proteomes" id="UP000676336"/>
    </source>
</evidence>
<dbReference type="InterPro" id="IPR039986">
    <property type="entry name" value="CFAP210"/>
</dbReference>
<reference evidence="5" key="1">
    <citation type="submission" date="2021-02" db="EMBL/GenBank/DDBJ databases">
        <authorList>
            <person name="Nowell W R."/>
        </authorList>
    </citation>
    <scope>NUCLEOTIDE SEQUENCE</scope>
</reference>
<evidence type="ECO:0000259" key="4">
    <source>
        <dbReference type="Pfam" id="PF13868"/>
    </source>
</evidence>
<feature type="region of interest" description="Disordered" evidence="3">
    <location>
        <begin position="1"/>
        <end position="40"/>
    </location>
</feature>
<evidence type="ECO:0000256" key="3">
    <source>
        <dbReference type="SAM" id="MobiDB-lite"/>
    </source>
</evidence>
<dbReference type="PANTHER" id="PTHR28663">
    <property type="entry name" value="COILED-COIL DOMAIN-CONTAINING PROTEIN 173"/>
    <property type="match status" value="1"/>
</dbReference>
<keyword evidence="1 2" id="KW-0175">Coiled coil</keyword>
<feature type="region of interest" description="Disordered" evidence="3">
    <location>
        <begin position="224"/>
        <end position="247"/>
    </location>
</feature>
<evidence type="ECO:0000256" key="1">
    <source>
        <dbReference type="ARBA" id="ARBA00023054"/>
    </source>
</evidence>
<feature type="coiled-coil region" evidence="2">
    <location>
        <begin position="192"/>
        <end position="224"/>
    </location>
</feature>
<dbReference type="AlphaFoldDB" id="A0A8S3EFN2"/>
<evidence type="ECO:0000256" key="2">
    <source>
        <dbReference type="SAM" id="Coils"/>
    </source>
</evidence>
<organism evidence="5 6">
    <name type="scientific">Rotaria magnacalcarata</name>
    <dbReference type="NCBI Taxonomy" id="392030"/>
    <lineage>
        <taxon>Eukaryota</taxon>
        <taxon>Metazoa</taxon>
        <taxon>Spiralia</taxon>
        <taxon>Gnathifera</taxon>
        <taxon>Rotifera</taxon>
        <taxon>Eurotatoria</taxon>
        <taxon>Bdelloidea</taxon>
        <taxon>Philodinida</taxon>
        <taxon>Philodinidae</taxon>
        <taxon>Rotaria</taxon>
    </lineage>
</organism>